<dbReference type="GO" id="GO:0001228">
    <property type="term" value="F:DNA-binding transcription activator activity, RNA polymerase II-specific"/>
    <property type="evidence" value="ECO:0007669"/>
    <property type="project" value="TreeGrafter"/>
</dbReference>
<accession>A0A9N9PKZ6</accession>
<gene>
    <name evidence="1" type="ORF">HYFRA_00000044</name>
</gene>
<comment type="caution">
    <text evidence="1">The sequence shown here is derived from an EMBL/GenBank/DDBJ whole genome shotgun (WGS) entry which is preliminary data.</text>
</comment>
<dbReference type="Pfam" id="PF12013">
    <property type="entry name" value="OrsD"/>
    <property type="match status" value="1"/>
</dbReference>
<keyword evidence="2" id="KW-1185">Reference proteome</keyword>
<evidence type="ECO:0008006" key="3">
    <source>
        <dbReference type="Google" id="ProtNLM"/>
    </source>
</evidence>
<dbReference type="PANTHER" id="PTHR47784">
    <property type="entry name" value="STEROL UPTAKE CONTROL PROTEIN 2"/>
    <property type="match status" value="1"/>
</dbReference>
<reference evidence="1" key="1">
    <citation type="submission" date="2021-07" db="EMBL/GenBank/DDBJ databases">
        <authorList>
            <person name="Durling M."/>
        </authorList>
    </citation>
    <scope>NUCLEOTIDE SEQUENCE</scope>
</reference>
<dbReference type="PANTHER" id="PTHR47784:SF5">
    <property type="entry name" value="STEROL UPTAKE CONTROL PROTEIN 2"/>
    <property type="match status" value="1"/>
</dbReference>
<sequence length="531" mass="61008">MSKALTKPPRASASAATDPIPSELLKYLEKYRVVVCTVCQYAIQPNAIARHLKEIHRITRSRRRPFMQHVSKFELAEQDCVVGLTPQDFPVPLLPVQSGLQCQYNSCLHLCATEKRMKSHWILTNLEVLAFRLSNHERRGQPIIDWKPVPLQTFFKGNLLRYFTGTPRIKEPDKKLAHFCSDNDVKDIEVNIEPKPTEAARAPLSPPSAIQLSNLIDSSNNPLLHHYIASTSLSLSTNSEMRLMWQVFVPQLAYQHQFLMHAILACSALHLAYQNPERQQELVAKATEHQDLGMPLFRWAMANPDLRNCEAVFLYTHLLVINCFALEKEAERLFMVDGNAKDDEGLPAWLFFIRGGCSMLCNVWDKIEAGPVRYLAVAWDFPIDISAYSDQPLIDYFLSVPHDDWDEQKQTQYRIASVELANAFCCMQAMGENATTWDIIRIWLMRIPVPFMDLLKIYDPGALILLAHYCIILSRVESSWYLKGRASRLLFMITRRLDEKWHRYIRWPLEEIGVSTPSGAAKQLSWPPVFE</sequence>
<proteinExistence type="predicted"/>
<dbReference type="AlphaFoldDB" id="A0A9N9PKZ6"/>
<evidence type="ECO:0000313" key="2">
    <source>
        <dbReference type="Proteomes" id="UP000696280"/>
    </source>
</evidence>
<dbReference type="InterPro" id="IPR022698">
    <property type="entry name" value="OrsD"/>
</dbReference>
<name>A0A9N9PKZ6_9HELO</name>
<organism evidence="1 2">
    <name type="scientific">Hymenoscyphus fraxineus</name>
    <dbReference type="NCBI Taxonomy" id="746836"/>
    <lineage>
        <taxon>Eukaryota</taxon>
        <taxon>Fungi</taxon>
        <taxon>Dikarya</taxon>
        <taxon>Ascomycota</taxon>
        <taxon>Pezizomycotina</taxon>
        <taxon>Leotiomycetes</taxon>
        <taxon>Helotiales</taxon>
        <taxon>Helotiaceae</taxon>
        <taxon>Hymenoscyphus</taxon>
    </lineage>
</organism>
<evidence type="ECO:0000313" key="1">
    <source>
        <dbReference type="EMBL" id="CAG8957709.1"/>
    </source>
</evidence>
<dbReference type="EMBL" id="CAJVRL010000081">
    <property type="protein sequence ID" value="CAG8957709.1"/>
    <property type="molecule type" value="Genomic_DNA"/>
</dbReference>
<dbReference type="Pfam" id="PF11951">
    <property type="entry name" value="Fungal_trans_2"/>
    <property type="match status" value="1"/>
</dbReference>
<dbReference type="OrthoDB" id="416217at2759"/>
<dbReference type="InterPro" id="IPR021858">
    <property type="entry name" value="Fun_TF"/>
</dbReference>
<dbReference type="Proteomes" id="UP000696280">
    <property type="component" value="Unassembled WGS sequence"/>
</dbReference>
<protein>
    <recommendedName>
        <fullName evidence="3">C2H2-type domain-containing protein</fullName>
    </recommendedName>
</protein>
<dbReference type="InterPro" id="IPR053157">
    <property type="entry name" value="Sterol_Uptake_Regulator"/>
</dbReference>